<dbReference type="Gene3D" id="3.40.50.1000">
    <property type="entry name" value="HAD superfamily/HAD-like"/>
    <property type="match status" value="1"/>
</dbReference>
<keyword evidence="2" id="KW-1185">Reference proteome</keyword>
<reference evidence="1 2" key="1">
    <citation type="submission" date="2016-12" db="EMBL/GenBank/DDBJ databases">
        <authorList>
            <person name="Song W.-J."/>
            <person name="Kurnit D.M."/>
        </authorList>
    </citation>
    <scope>NUCLEOTIDE SEQUENCE [LARGE SCALE GENOMIC DNA]</scope>
    <source>
        <strain evidence="1 2">DSM 12503</strain>
    </source>
</reference>
<dbReference type="PROSITE" id="PS01228">
    <property type="entry name" value="COF_1"/>
    <property type="match status" value="1"/>
</dbReference>
<evidence type="ECO:0008006" key="3">
    <source>
        <dbReference type="Google" id="ProtNLM"/>
    </source>
</evidence>
<dbReference type="EMBL" id="FRFD01000008">
    <property type="protein sequence ID" value="SHO50643.1"/>
    <property type="molecule type" value="Genomic_DNA"/>
</dbReference>
<accession>A0A1M7YDG1</accession>
<dbReference type="InterPro" id="IPR036412">
    <property type="entry name" value="HAD-like_sf"/>
</dbReference>
<protein>
    <recommendedName>
        <fullName evidence="3">Haloacid dehalogenase-like hydrolase</fullName>
    </recommendedName>
</protein>
<dbReference type="InterPro" id="IPR023214">
    <property type="entry name" value="HAD_sf"/>
</dbReference>
<dbReference type="SFLD" id="SFLDG01140">
    <property type="entry name" value="C2.B:_Phosphomannomutase_and_P"/>
    <property type="match status" value="1"/>
</dbReference>
<dbReference type="STRING" id="1121345.SAMN02745217_02831"/>
<evidence type="ECO:0000313" key="1">
    <source>
        <dbReference type="EMBL" id="SHO50643.1"/>
    </source>
</evidence>
<dbReference type="AlphaFoldDB" id="A0A1M7YDG1"/>
<dbReference type="GO" id="GO:0005829">
    <property type="term" value="C:cytosol"/>
    <property type="evidence" value="ECO:0007669"/>
    <property type="project" value="TreeGrafter"/>
</dbReference>
<dbReference type="Pfam" id="PF08282">
    <property type="entry name" value="Hydrolase_3"/>
    <property type="match status" value="1"/>
</dbReference>
<gene>
    <name evidence="1" type="ORF">SAMN02745217_02831</name>
</gene>
<sequence>MTRADTRKIKLIGLDLDGTLLNGKKQITDRSKEAMKKAIEKGVFIVPATGRPLNGVPREVLEFPGIKYVLTVNGARITDIKQNKILYEVLTPMETVWKIKEIFDRYDTMQEVYFDGVGYAREDLLRKITEYESRPGMAEYITATRVRVKSIEEKLREMNRPVDKVQAFFKREEEKQKAWEELKMIPHLEVTTAGKRNIEVSREGVNKGAGLLKLGEMLGIKRDEIMACGDEINDLVMLREIGFAVAMGNSPDIVKAAADYITETNEEDGVAKAIERFVLK</sequence>
<name>A0A1M7YDG1_9FIRM</name>
<dbReference type="Gene3D" id="3.30.1240.10">
    <property type="match status" value="1"/>
</dbReference>
<dbReference type="InterPro" id="IPR000150">
    <property type="entry name" value="Cof"/>
</dbReference>
<dbReference type="SFLD" id="SFLDS00003">
    <property type="entry name" value="Haloacid_Dehalogenase"/>
    <property type="match status" value="1"/>
</dbReference>
<dbReference type="RefSeq" id="WP_073589498.1">
    <property type="nucleotide sequence ID" value="NZ_FRFD01000008.1"/>
</dbReference>
<dbReference type="InterPro" id="IPR006379">
    <property type="entry name" value="HAD-SF_hydro_IIB"/>
</dbReference>
<dbReference type="NCBIfam" id="TIGR00099">
    <property type="entry name" value="Cof-subfamily"/>
    <property type="match status" value="1"/>
</dbReference>
<dbReference type="GO" id="GO:0000287">
    <property type="term" value="F:magnesium ion binding"/>
    <property type="evidence" value="ECO:0007669"/>
    <property type="project" value="TreeGrafter"/>
</dbReference>
<dbReference type="OrthoDB" id="9781413at2"/>
<proteinExistence type="predicted"/>
<dbReference type="GO" id="GO:0016791">
    <property type="term" value="F:phosphatase activity"/>
    <property type="evidence" value="ECO:0007669"/>
    <property type="project" value="UniProtKB-ARBA"/>
</dbReference>
<evidence type="ECO:0000313" key="2">
    <source>
        <dbReference type="Proteomes" id="UP000184612"/>
    </source>
</evidence>
<dbReference type="PANTHER" id="PTHR10000">
    <property type="entry name" value="PHOSPHOSERINE PHOSPHATASE"/>
    <property type="match status" value="1"/>
</dbReference>
<dbReference type="CDD" id="cd07516">
    <property type="entry name" value="HAD_Pase"/>
    <property type="match status" value="1"/>
</dbReference>
<organism evidence="1 2">
    <name type="scientific">Anaerocolumna xylanovorans DSM 12503</name>
    <dbReference type="NCBI Taxonomy" id="1121345"/>
    <lineage>
        <taxon>Bacteria</taxon>
        <taxon>Bacillati</taxon>
        <taxon>Bacillota</taxon>
        <taxon>Clostridia</taxon>
        <taxon>Lachnospirales</taxon>
        <taxon>Lachnospiraceae</taxon>
        <taxon>Anaerocolumna</taxon>
    </lineage>
</organism>
<dbReference type="NCBIfam" id="TIGR01484">
    <property type="entry name" value="HAD-SF-IIB"/>
    <property type="match status" value="1"/>
</dbReference>
<dbReference type="Proteomes" id="UP000184612">
    <property type="component" value="Unassembled WGS sequence"/>
</dbReference>
<dbReference type="PANTHER" id="PTHR10000:SF8">
    <property type="entry name" value="HAD SUPERFAMILY HYDROLASE-LIKE, TYPE 3"/>
    <property type="match status" value="1"/>
</dbReference>
<dbReference type="SUPFAM" id="SSF56784">
    <property type="entry name" value="HAD-like"/>
    <property type="match status" value="1"/>
</dbReference>